<evidence type="ECO:0008006" key="3">
    <source>
        <dbReference type="Google" id="ProtNLM"/>
    </source>
</evidence>
<reference evidence="2" key="1">
    <citation type="submission" date="2021-01" db="EMBL/GenBank/DDBJ databases">
        <authorList>
            <person name="Corre E."/>
            <person name="Pelletier E."/>
            <person name="Niang G."/>
            <person name="Scheremetjew M."/>
            <person name="Finn R."/>
            <person name="Kale V."/>
            <person name="Holt S."/>
            <person name="Cochrane G."/>
            <person name="Meng A."/>
            <person name="Brown T."/>
            <person name="Cohen L."/>
        </authorList>
    </citation>
    <scope>NUCLEOTIDE SEQUENCE</scope>
    <source>
        <strain evidence="2">308</strain>
    </source>
</reference>
<accession>A0A7S1BJF1</accession>
<evidence type="ECO:0000313" key="2">
    <source>
        <dbReference type="EMBL" id="CAD8887101.1"/>
    </source>
</evidence>
<dbReference type="AlphaFoldDB" id="A0A7S1BJF1"/>
<organism evidence="2">
    <name type="scientific">Corethron hystrix</name>
    <dbReference type="NCBI Taxonomy" id="216773"/>
    <lineage>
        <taxon>Eukaryota</taxon>
        <taxon>Sar</taxon>
        <taxon>Stramenopiles</taxon>
        <taxon>Ochrophyta</taxon>
        <taxon>Bacillariophyta</taxon>
        <taxon>Coscinodiscophyceae</taxon>
        <taxon>Corethrophycidae</taxon>
        <taxon>Corethrales</taxon>
        <taxon>Corethraceae</taxon>
        <taxon>Corethron</taxon>
    </lineage>
</organism>
<keyword evidence="1" id="KW-1133">Transmembrane helix</keyword>
<sequence>MHAIISKKNTRISIRLSPIIAQIIVIISFLSLYYNYRFLKGTSSELDGRFPDEWATASWGDDHTAEWVKKIDGKSVVWHWHFYSKIKIKKQISRTLLVAQYTGWDDVYFGFTDITEVANRAYAKRWNHDYVRMNGVAFGDFAGYNKAEVLRIAMKKKVYDAVILLDADAVIVDLDQNALDLIPESMLLTAHRVKRSDESYTTNINNGVTIWNLRHENMSEVNGLWIDRIIKEDNLKKNRRKLGYGDRRYPSDQKELHLVLGQYADKDREKMINAIETKHFFYSEGTFVKHVVRSEQNWDPSEGLLKRKKILEDEVQKVCEKWKGACENLEV</sequence>
<gene>
    <name evidence="2" type="ORF">CHYS00102_LOCUS14299</name>
</gene>
<keyword evidence="1" id="KW-0472">Membrane</keyword>
<evidence type="ECO:0000256" key="1">
    <source>
        <dbReference type="SAM" id="Phobius"/>
    </source>
</evidence>
<keyword evidence="1" id="KW-0812">Transmembrane</keyword>
<feature type="transmembrane region" description="Helical" evidence="1">
    <location>
        <begin position="12"/>
        <end position="34"/>
    </location>
</feature>
<protein>
    <recommendedName>
        <fullName evidence="3">Nucleotide-diphospho-sugar transferase domain-containing protein</fullName>
    </recommendedName>
</protein>
<dbReference type="EMBL" id="HBFR01019853">
    <property type="protein sequence ID" value="CAD8887101.1"/>
    <property type="molecule type" value="Transcribed_RNA"/>
</dbReference>
<proteinExistence type="predicted"/>
<name>A0A7S1BJF1_9STRA</name>